<protein>
    <submittedName>
        <fullName evidence="1">Uncharacterized protein</fullName>
    </submittedName>
</protein>
<evidence type="ECO:0000313" key="1">
    <source>
        <dbReference type="EMBL" id="GMI85912.1"/>
    </source>
</evidence>
<accession>A0A9W7HYU2</accession>
<organism evidence="1 2">
    <name type="scientific">Hibiscus trionum</name>
    <name type="common">Flower of an hour</name>
    <dbReference type="NCBI Taxonomy" id="183268"/>
    <lineage>
        <taxon>Eukaryota</taxon>
        <taxon>Viridiplantae</taxon>
        <taxon>Streptophyta</taxon>
        <taxon>Embryophyta</taxon>
        <taxon>Tracheophyta</taxon>
        <taxon>Spermatophyta</taxon>
        <taxon>Magnoliopsida</taxon>
        <taxon>eudicotyledons</taxon>
        <taxon>Gunneridae</taxon>
        <taxon>Pentapetalae</taxon>
        <taxon>rosids</taxon>
        <taxon>malvids</taxon>
        <taxon>Malvales</taxon>
        <taxon>Malvaceae</taxon>
        <taxon>Malvoideae</taxon>
        <taxon>Hibiscus</taxon>
    </lineage>
</organism>
<sequence>MGNKRQSNCTTSADIFDGRLLLPFTHDEKASSILSWKKDVFIVAEPGEMTFFQYRNYCRFGSLQTILNAEPHC</sequence>
<dbReference type="Proteomes" id="UP001165190">
    <property type="component" value="Unassembled WGS sequence"/>
</dbReference>
<comment type="caution">
    <text evidence="1">The sequence shown here is derived from an EMBL/GenBank/DDBJ whole genome shotgun (WGS) entry which is preliminary data.</text>
</comment>
<proteinExistence type="predicted"/>
<keyword evidence="2" id="KW-1185">Reference proteome</keyword>
<name>A0A9W7HYU2_HIBTR</name>
<dbReference type="AlphaFoldDB" id="A0A9W7HYU2"/>
<evidence type="ECO:0000313" key="2">
    <source>
        <dbReference type="Proteomes" id="UP001165190"/>
    </source>
</evidence>
<dbReference type="EMBL" id="BSYR01000020">
    <property type="protein sequence ID" value="GMI85912.1"/>
    <property type="molecule type" value="Genomic_DNA"/>
</dbReference>
<reference evidence="1" key="1">
    <citation type="submission" date="2023-05" db="EMBL/GenBank/DDBJ databases">
        <title>Genome and transcriptome analyses reveal genes involved in the formation of fine ridges on petal epidermal cells in Hibiscus trionum.</title>
        <authorList>
            <person name="Koshimizu S."/>
            <person name="Masuda S."/>
            <person name="Ishii T."/>
            <person name="Shirasu K."/>
            <person name="Hoshino A."/>
            <person name="Arita M."/>
        </authorList>
    </citation>
    <scope>NUCLEOTIDE SEQUENCE</scope>
    <source>
        <strain evidence="1">Hamamatsu line</strain>
    </source>
</reference>
<gene>
    <name evidence="1" type="ORF">HRI_002260500</name>
</gene>